<comment type="caution">
    <text evidence="3">The sequence shown here is derived from an EMBL/GenBank/DDBJ whole genome shotgun (WGS) entry which is preliminary data.</text>
</comment>
<evidence type="ECO:0000256" key="1">
    <source>
        <dbReference type="SAM" id="SignalP"/>
    </source>
</evidence>
<dbReference type="SMART" id="SM01111">
    <property type="entry name" value="CVNH"/>
    <property type="match status" value="1"/>
</dbReference>
<keyword evidence="1" id="KW-0732">Signal</keyword>
<dbReference type="InterPro" id="IPR011058">
    <property type="entry name" value="Cyanovirin-N"/>
</dbReference>
<feature type="domain" description="Cyanovirin-N" evidence="2">
    <location>
        <begin position="24"/>
        <end position="136"/>
    </location>
</feature>
<name>A0AAE0LNU5_9PEZI</name>
<feature type="chain" id="PRO_5042149836" evidence="1">
    <location>
        <begin position="20"/>
        <end position="150"/>
    </location>
</feature>
<proteinExistence type="predicted"/>
<protein>
    <submittedName>
        <fullName evidence="3">CVNH domain-containing protein</fullName>
    </submittedName>
</protein>
<reference evidence="3" key="1">
    <citation type="journal article" date="2023" name="Mol. Phylogenet. Evol.">
        <title>Genome-scale phylogeny and comparative genomics of the fungal order Sordariales.</title>
        <authorList>
            <person name="Hensen N."/>
            <person name="Bonometti L."/>
            <person name="Westerberg I."/>
            <person name="Brannstrom I.O."/>
            <person name="Guillou S."/>
            <person name="Cros-Aarteil S."/>
            <person name="Calhoun S."/>
            <person name="Haridas S."/>
            <person name="Kuo A."/>
            <person name="Mondo S."/>
            <person name="Pangilinan J."/>
            <person name="Riley R."/>
            <person name="LaButti K."/>
            <person name="Andreopoulos B."/>
            <person name="Lipzen A."/>
            <person name="Chen C."/>
            <person name="Yan M."/>
            <person name="Daum C."/>
            <person name="Ng V."/>
            <person name="Clum A."/>
            <person name="Steindorff A."/>
            <person name="Ohm R.A."/>
            <person name="Martin F."/>
            <person name="Silar P."/>
            <person name="Natvig D.O."/>
            <person name="Lalanne C."/>
            <person name="Gautier V."/>
            <person name="Ament-Velasquez S.L."/>
            <person name="Kruys A."/>
            <person name="Hutchinson M.I."/>
            <person name="Powell A.J."/>
            <person name="Barry K."/>
            <person name="Miller A.N."/>
            <person name="Grigoriev I.V."/>
            <person name="Debuchy R."/>
            <person name="Gladieux P."/>
            <person name="Hiltunen Thoren M."/>
            <person name="Johannesson H."/>
        </authorList>
    </citation>
    <scope>NUCLEOTIDE SEQUENCE</scope>
    <source>
        <strain evidence="3">CBS 168.71</strain>
    </source>
</reference>
<dbReference type="GeneID" id="87836824"/>
<accession>A0AAE0LNU5</accession>
<evidence type="ECO:0000259" key="2">
    <source>
        <dbReference type="SMART" id="SM01111"/>
    </source>
</evidence>
<dbReference type="Gene3D" id="2.30.60.10">
    <property type="entry name" value="Cyanovirin-N"/>
    <property type="match status" value="1"/>
</dbReference>
<dbReference type="RefSeq" id="XP_062655461.1">
    <property type="nucleotide sequence ID" value="XM_062799876.1"/>
</dbReference>
<sequence length="150" mass="16290">MRFLILLASAASLLTTAAADPYANFSRSCTGIDLVPDFFLGATCCHPGEDGSDVHSENELDLNLCIGLDQVSNQLKWEVYGKFSNYCTNCTLDTPEDGTEHQLTCSCRPLVGSRKYVQSTLNLDDGIANEWGTLRCEGGMASLPRGSRDD</sequence>
<dbReference type="SUPFAM" id="SSF51322">
    <property type="entry name" value="Cyanovirin-N"/>
    <property type="match status" value="1"/>
</dbReference>
<dbReference type="Pfam" id="PF08881">
    <property type="entry name" value="CVNH"/>
    <property type="match status" value="1"/>
</dbReference>
<dbReference type="AlphaFoldDB" id="A0AAE0LNU5"/>
<evidence type="ECO:0000313" key="4">
    <source>
        <dbReference type="Proteomes" id="UP001278766"/>
    </source>
</evidence>
<keyword evidence="4" id="KW-1185">Reference proteome</keyword>
<dbReference type="InterPro" id="IPR036673">
    <property type="entry name" value="Cyanovirin-N_sf"/>
</dbReference>
<dbReference type="Proteomes" id="UP001278766">
    <property type="component" value="Unassembled WGS sequence"/>
</dbReference>
<evidence type="ECO:0000313" key="3">
    <source>
        <dbReference type="EMBL" id="KAK3291947.1"/>
    </source>
</evidence>
<organism evidence="3 4">
    <name type="scientific">Chaetomium fimeti</name>
    <dbReference type="NCBI Taxonomy" id="1854472"/>
    <lineage>
        <taxon>Eukaryota</taxon>
        <taxon>Fungi</taxon>
        <taxon>Dikarya</taxon>
        <taxon>Ascomycota</taxon>
        <taxon>Pezizomycotina</taxon>
        <taxon>Sordariomycetes</taxon>
        <taxon>Sordariomycetidae</taxon>
        <taxon>Sordariales</taxon>
        <taxon>Chaetomiaceae</taxon>
        <taxon>Chaetomium</taxon>
    </lineage>
</organism>
<gene>
    <name evidence="3" type="ORF">B0H64DRAFT_243237</name>
</gene>
<feature type="signal peptide" evidence="1">
    <location>
        <begin position="1"/>
        <end position="19"/>
    </location>
</feature>
<reference evidence="3" key="2">
    <citation type="submission" date="2023-06" db="EMBL/GenBank/DDBJ databases">
        <authorList>
            <consortium name="Lawrence Berkeley National Laboratory"/>
            <person name="Haridas S."/>
            <person name="Hensen N."/>
            <person name="Bonometti L."/>
            <person name="Westerberg I."/>
            <person name="Brannstrom I.O."/>
            <person name="Guillou S."/>
            <person name="Cros-Aarteil S."/>
            <person name="Calhoun S."/>
            <person name="Kuo A."/>
            <person name="Mondo S."/>
            <person name="Pangilinan J."/>
            <person name="Riley R."/>
            <person name="Labutti K."/>
            <person name="Andreopoulos B."/>
            <person name="Lipzen A."/>
            <person name="Chen C."/>
            <person name="Yanf M."/>
            <person name="Daum C."/>
            <person name="Ng V."/>
            <person name="Clum A."/>
            <person name="Steindorff A."/>
            <person name="Ohm R."/>
            <person name="Martin F."/>
            <person name="Silar P."/>
            <person name="Natvig D."/>
            <person name="Lalanne C."/>
            <person name="Gautier V."/>
            <person name="Ament-Velasquez S.L."/>
            <person name="Kruys A."/>
            <person name="Hutchinson M.I."/>
            <person name="Powell A.J."/>
            <person name="Barry K."/>
            <person name="Miller A.N."/>
            <person name="Grigoriev I.V."/>
            <person name="Debuchy R."/>
            <person name="Gladieux P."/>
            <person name="Thoren M.H."/>
            <person name="Johannesson H."/>
        </authorList>
    </citation>
    <scope>NUCLEOTIDE SEQUENCE</scope>
    <source>
        <strain evidence="3">CBS 168.71</strain>
    </source>
</reference>
<dbReference type="EMBL" id="JAUEPN010000008">
    <property type="protein sequence ID" value="KAK3291947.1"/>
    <property type="molecule type" value="Genomic_DNA"/>
</dbReference>